<evidence type="ECO:0000313" key="2">
    <source>
        <dbReference type="EMBL" id="SPE19460.1"/>
    </source>
</evidence>
<evidence type="ECO:0000256" key="1">
    <source>
        <dbReference type="SAM" id="Phobius"/>
    </source>
</evidence>
<keyword evidence="1" id="KW-0472">Membrane</keyword>
<evidence type="ECO:0000313" key="3">
    <source>
        <dbReference type="Proteomes" id="UP000239735"/>
    </source>
</evidence>
<feature type="transmembrane region" description="Helical" evidence="1">
    <location>
        <begin position="58"/>
        <end position="78"/>
    </location>
</feature>
<protein>
    <submittedName>
        <fullName evidence="2">Uncharacterized protein</fullName>
    </submittedName>
</protein>
<proteinExistence type="predicted"/>
<keyword evidence="1" id="KW-1133">Transmembrane helix</keyword>
<dbReference type="AlphaFoldDB" id="A0A2N9L865"/>
<feature type="transmembrane region" description="Helical" evidence="1">
    <location>
        <begin position="84"/>
        <end position="107"/>
    </location>
</feature>
<name>A0A2N9L865_9BACT</name>
<keyword evidence="1" id="KW-0812">Transmembrane</keyword>
<gene>
    <name evidence="2" type="ORF">SBA5_240043</name>
</gene>
<accession>A0A2N9L865</accession>
<reference evidence="3" key="1">
    <citation type="submission" date="2018-02" db="EMBL/GenBank/DDBJ databases">
        <authorList>
            <person name="Hausmann B."/>
        </authorList>
    </citation>
    <scope>NUCLEOTIDE SEQUENCE [LARGE SCALE GENOMIC DNA]</scope>
    <source>
        <strain evidence="3">Peat soil MAG SbA5</strain>
    </source>
</reference>
<organism evidence="2 3">
    <name type="scientific">Candidatus Sulfuritelmatomonas gaucii</name>
    <dbReference type="NCBI Taxonomy" id="2043161"/>
    <lineage>
        <taxon>Bacteria</taxon>
        <taxon>Pseudomonadati</taxon>
        <taxon>Acidobacteriota</taxon>
        <taxon>Terriglobia</taxon>
        <taxon>Terriglobales</taxon>
        <taxon>Acidobacteriaceae</taxon>
        <taxon>Candidatus Sulfuritelmatomonas</taxon>
    </lineage>
</organism>
<sequence>MKRITIATLFGVVAGALCATISFSAGILSFSAVNLLWILLNWAVMGFAIGISGLRFHWAWHGVVMGLAVGSIFSYFLYMHGMKMAPYTMIGNAIFGLMIEFFTTVVFKAPAKPDSVARVAAA</sequence>
<feature type="transmembrane region" description="Helical" evidence="1">
    <location>
        <begin position="28"/>
        <end position="51"/>
    </location>
</feature>
<dbReference type="EMBL" id="OKRB01000080">
    <property type="protein sequence ID" value="SPE19460.1"/>
    <property type="molecule type" value="Genomic_DNA"/>
</dbReference>
<dbReference type="Proteomes" id="UP000239735">
    <property type="component" value="Unassembled WGS sequence"/>
</dbReference>